<evidence type="ECO:0000313" key="2">
    <source>
        <dbReference type="EMBL" id="KZT53685.1"/>
    </source>
</evidence>
<keyword evidence="3" id="KW-1185">Reference proteome</keyword>
<feature type="region of interest" description="Disordered" evidence="1">
    <location>
        <begin position="61"/>
        <end position="92"/>
    </location>
</feature>
<dbReference type="EMBL" id="KV424031">
    <property type="protein sequence ID" value="KZT53685.1"/>
    <property type="molecule type" value="Genomic_DNA"/>
</dbReference>
<dbReference type="AlphaFoldDB" id="A0A165DWI7"/>
<name>A0A165DWI7_9BASI</name>
<protein>
    <submittedName>
        <fullName evidence="2">Uncharacterized protein</fullName>
    </submittedName>
</protein>
<proteinExistence type="predicted"/>
<accession>A0A165DWI7</accession>
<gene>
    <name evidence="2" type="ORF">CALCODRAFT_500838</name>
</gene>
<evidence type="ECO:0000256" key="1">
    <source>
        <dbReference type="SAM" id="MobiDB-lite"/>
    </source>
</evidence>
<sequence>MTLPNVYTLSSPGFAAATRDPARYGMAAAPRGSGDRERLGMLARSVTVPGIAVRVSECASGAGERGEPKISALAAIGPRRLARNSPSPPTRG</sequence>
<dbReference type="InParanoid" id="A0A165DWI7"/>
<evidence type="ECO:0000313" key="3">
    <source>
        <dbReference type="Proteomes" id="UP000076842"/>
    </source>
</evidence>
<dbReference type="Proteomes" id="UP000076842">
    <property type="component" value="Unassembled WGS sequence"/>
</dbReference>
<reference evidence="2 3" key="1">
    <citation type="journal article" date="2016" name="Mol. Biol. Evol.">
        <title>Comparative Genomics of Early-Diverging Mushroom-Forming Fungi Provides Insights into the Origins of Lignocellulose Decay Capabilities.</title>
        <authorList>
            <person name="Nagy L.G."/>
            <person name="Riley R."/>
            <person name="Tritt A."/>
            <person name="Adam C."/>
            <person name="Daum C."/>
            <person name="Floudas D."/>
            <person name="Sun H."/>
            <person name="Yadav J.S."/>
            <person name="Pangilinan J."/>
            <person name="Larsson K.H."/>
            <person name="Matsuura K."/>
            <person name="Barry K."/>
            <person name="Labutti K."/>
            <person name="Kuo R."/>
            <person name="Ohm R.A."/>
            <person name="Bhattacharya S.S."/>
            <person name="Shirouzu T."/>
            <person name="Yoshinaga Y."/>
            <person name="Martin F.M."/>
            <person name="Grigoriev I.V."/>
            <person name="Hibbett D.S."/>
        </authorList>
    </citation>
    <scope>NUCLEOTIDE SEQUENCE [LARGE SCALE GENOMIC DNA]</scope>
    <source>
        <strain evidence="2 3">HHB12733</strain>
    </source>
</reference>
<organism evidence="2 3">
    <name type="scientific">Calocera cornea HHB12733</name>
    <dbReference type="NCBI Taxonomy" id="1353952"/>
    <lineage>
        <taxon>Eukaryota</taxon>
        <taxon>Fungi</taxon>
        <taxon>Dikarya</taxon>
        <taxon>Basidiomycota</taxon>
        <taxon>Agaricomycotina</taxon>
        <taxon>Dacrymycetes</taxon>
        <taxon>Dacrymycetales</taxon>
        <taxon>Dacrymycetaceae</taxon>
        <taxon>Calocera</taxon>
    </lineage>
</organism>